<protein>
    <recommendedName>
        <fullName evidence="6">FAD dependent oxidoreductase domain-containing protein</fullName>
    </recommendedName>
</protein>
<keyword evidence="3" id="KW-0285">Flavoprotein</keyword>
<keyword evidence="4" id="KW-0274">FAD</keyword>
<dbReference type="GO" id="GO:0008115">
    <property type="term" value="F:sarcosine oxidase activity"/>
    <property type="evidence" value="ECO:0007669"/>
    <property type="project" value="TreeGrafter"/>
</dbReference>
<evidence type="ECO:0000313" key="7">
    <source>
        <dbReference type="EMBL" id="KAG2194563.1"/>
    </source>
</evidence>
<dbReference type="GO" id="GO:0050660">
    <property type="term" value="F:flavin adenine dinucleotide binding"/>
    <property type="evidence" value="ECO:0007669"/>
    <property type="project" value="InterPro"/>
</dbReference>
<keyword evidence="8" id="KW-1185">Reference proteome</keyword>
<dbReference type="SUPFAM" id="SSF51905">
    <property type="entry name" value="FAD/NAD(P)-binding domain"/>
    <property type="match status" value="1"/>
</dbReference>
<evidence type="ECO:0000256" key="2">
    <source>
        <dbReference type="ARBA" id="ARBA00010989"/>
    </source>
</evidence>
<dbReference type="Proteomes" id="UP000603453">
    <property type="component" value="Unassembled WGS sequence"/>
</dbReference>
<keyword evidence="5" id="KW-0560">Oxidoreductase</keyword>
<sequence length="448" mass="50045">MYGPPKPGSKIIIVGAGCFGLATALALSSDKEKNYDIHVFDRGVIPIIDAASTDISKAVRMDYGTNKLCMELAVDAIRVWEQWNKERAENGLKPVYHNTGMIAFSDNGELSEYDKQGLETIREAGYGEFIEELSSEEIKKRYPFFETAVNNGYDIAYFNKVGGGYSWCNSSEAIMHIYKKCISNGVNFILGKESGCFESNLVDPQSPRTVLGIKTIDGNEHRGDRVILATGPWTPGVIDMQGQVIASGQVIVQFKLSDKDRRSLNDLPVWSGNVSKTGCYGFPVNDDGILKIGKHSIGYLNPRATDNISIPRTQASNPGDTIPLKALNEFREFLDTFLPLTTPLDVFYSRVCWYSDSIDGDFVICPHPNYDNYIVATGDSGHAMKFLPNIGQKIKDVIDAKDTEYTRAWAWRNKEAKLDFYDRPLLIQNNHKVLRMVTLEELKAKINC</sequence>
<comment type="cofactor">
    <cofactor evidence="1">
        <name>FAD</name>
        <dbReference type="ChEBI" id="CHEBI:57692"/>
    </cofactor>
</comment>
<dbReference type="Gene3D" id="3.50.50.60">
    <property type="entry name" value="FAD/NAD(P)-binding domain"/>
    <property type="match status" value="1"/>
</dbReference>
<name>A0A8H7QN35_9FUNG</name>
<evidence type="ECO:0000256" key="1">
    <source>
        <dbReference type="ARBA" id="ARBA00001974"/>
    </source>
</evidence>
<dbReference type="PANTHER" id="PTHR10961:SF46">
    <property type="entry name" value="PEROXISOMAL SARCOSINE OXIDASE"/>
    <property type="match status" value="1"/>
</dbReference>
<dbReference type="Pfam" id="PF01266">
    <property type="entry name" value="DAO"/>
    <property type="match status" value="1"/>
</dbReference>
<dbReference type="SUPFAM" id="SSF54373">
    <property type="entry name" value="FAD-linked reductases, C-terminal domain"/>
    <property type="match status" value="1"/>
</dbReference>
<dbReference type="AlphaFoldDB" id="A0A8H7QN35"/>
<dbReference type="InterPro" id="IPR006076">
    <property type="entry name" value="FAD-dep_OxRdtase"/>
</dbReference>
<feature type="domain" description="FAD dependent oxidoreductase" evidence="6">
    <location>
        <begin position="10"/>
        <end position="394"/>
    </location>
</feature>
<dbReference type="InterPro" id="IPR045170">
    <property type="entry name" value="MTOX"/>
</dbReference>
<dbReference type="Gene3D" id="3.30.9.10">
    <property type="entry name" value="D-Amino Acid Oxidase, subunit A, domain 2"/>
    <property type="match status" value="1"/>
</dbReference>
<comment type="caution">
    <text evidence="7">The sequence shown here is derived from an EMBL/GenBank/DDBJ whole genome shotgun (WGS) entry which is preliminary data.</text>
</comment>
<dbReference type="InterPro" id="IPR036188">
    <property type="entry name" value="FAD/NAD-bd_sf"/>
</dbReference>
<evidence type="ECO:0000259" key="6">
    <source>
        <dbReference type="Pfam" id="PF01266"/>
    </source>
</evidence>
<evidence type="ECO:0000313" key="8">
    <source>
        <dbReference type="Proteomes" id="UP000603453"/>
    </source>
</evidence>
<proteinExistence type="inferred from homology"/>
<evidence type="ECO:0000256" key="4">
    <source>
        <dbReference type="ARBA" id="ARBA00022827"/>
    </source>
</evidence>
<gene>
    <name evidence="7" type="ORF">INT47_006522</name>
</gene>
<comment type="similarity">
    <text evidence="2">Belongs to the MSOX/MTOX family.</text>
</comment>
<dbReference type="EMBL" id="JAEPRD010000192">
    <property type="protein sequence ID" value="KAG2194563.1"/>
    <property type="molecule type" value="Genomic_DNA"/>
</dbReference>
<accession>A0A8H7QN35</accession>
<dbReference type="PANTHER" id="PTHR10961">
    <property type="entry name" value="PEROXISOMAL SARCOSINE OXIDASE"/>
    <property type="match status" value="1"/>
</dbReference>
<evidence type="ECO:0000256" key="5">
    <source>
        <dbReference type="ARBA" id="ARBA00023002"/>
    </source>
</evidence>
<organism evidence="7 8">
    <name type="scientific">Mucor saturninus</name>
    <dbReference type="NCBI Taxonomy" id="64648"/>
    <lineage>
        <taxon>Eukaryota</taxon>
        <taxon>Fungi</taxon>
        <taxon>Fungi incertae sedis</taxon>
        <taxon>Mucoromycota</taxon>
        <taxon>Mucoromycotina</taxon>
        <taxon>Mucoromycetes</taxon>
        <taxon>Mucorales</taxon>
        <taxon>Mucorineae</taxon>
        <taxon>Mucoraceae</taxon>
        <taxon>Mucor</taxon>
    </lineage>
</organism>
<reference evidence="7" key="1">
    <citation type="submission" date="2020-12" db="EMBL/GenBank/DDBJ databases">
        <title>Metabolic potential, ecology and presence of endohyphal bacteria is reflected in genomic diversity of Mucoromycotina.</title>
        <authorList>
            <person name="Muszewska A."/>
            <person name="Okrasinska A."/>
            <person name="Steczkiewicz K."/>
            <person name="Drgas O."/>
            <person name="Orlowska M."/>
            <person name="Perlinska-Lenart U."/>
            <person name="Aleksandrzak-Piekarczyk T."/>
            <person name="Szatraj K."/>
            <person name="Zielenkiewicz U."/>
            <person name="Pilsyk S."/>
            <person name="Malc E."/>
            <person name="Mieczkowski P."/>
            <person name="Kruszewska J.S."/>
            <person name="Biernat P."/>
            <person name="Pawlowska J."/>
        </authorList>
    </citation>
    <scope>NUCLEOTIDE SEQUENCE</scope>
    <source>
        <strain evidence="7">WA0000017839</strain>
    </source>
</reference>
<dbReference type="OrthoDB" id="2219495at2759"/>
<evidence type="ECO:0000256" key="3">
    <source>
        <dbReference type="ARBA" id="ARBA00022630"/>
    </source>
</evidence>